<keyword evidence="1" id="KW-0175">Coiled coil</keyword>
<dbReference type="Pfam" id="PF09447">
    <property type="entry name" value="Cnl2_NKP2"/>
    <property type="match status" value="1"/>
</dbReference>
<comment type="caution">
    <text evidence="2">The sequence shown here is derived from an EMBL/GenBank/DDBJ whole genome shotgun (WGS) entry which is preliminary data.</text>
</comment>
<evidence type="ECO:0000256" key="1">
    <source>
        <dbReference type="SAM" id="Coils"/>
    </source>
</evidence>
<organism evidence="2 3">
    <name type="scientific">Colletotrichum plurivorum</name>
    <dbReference type="NCBI Taxonomy" id="2175906"/>
    <lineage>
        <taxon>Eukaryota</taxon>
        <taxon>Fungi</taxon>
        <taxon>Dikarya</taxon>
        <taxon>Ascomycota</taxon>
        <taxon>Pezizomycotina</taxon>
        <taxon>Sordariomycetes</taxon>
        <taxon>Hypocreomycetidae</taxon>
        <taxon>Glomerellales</taxon>
        <taxon>Glomerellaceae</taxon>
        <taxon>Colletotrichum</taxon>
        <taxon>Colletotrichum orchidearum species complex</taxon>
    </lineage>
</organism>
<evidence type="ECO:0000313" key="2">
    <source>
        <dbReference type="EMBL" id="KAF6831771.1"/>
    </source>
</evidence>
<dbReference type="EMBL" id="WIGO01000077">
    <property type="protein sequence ID" value="KAF6831771.1"/>
    <property type="molecule type" value="Genomic_DNA"/>
</dbReference>
<feature type="coiled-coil region" evidence="1">
    <location>
        <begin position="118"/>
        <end position="148"/>
    </location>
</feature>
<proteinExistence type="predicted"/>
<reference evidence="2" key="1">
    <citation type="journal article" date="2020" name="Phytopathology">
        <title>Genome Sequence Resources of Colletotrichum truncatum, C. plurivorum, C. musicola, and C. sojae: Four Species Pathogenic to Soybean (Glycine max).</title>
        <authorList>
            <person name="Rogerio F."/>
            <person name="Boufleur T.R."/>
            <person name="Ciampi-Guillardi M."/>
            <person name="Sukno S.A."/>
            <person name="Thon M.R."/>
            <person name="Massola Junior N.S."/>
            <person name="Baroncelli R."/>
        </authorList>
    </citation>
    <scope>NUCLEOTIDE SEQUENCE</scope>
    <source>
        <strain evidence="2">LFN00145</strain>
    </source>
</reference>
<gene>
    <name evidence="2" type="ORF">CPLU01_06561</name>
</gene>
<protein>
    <submittedName>
        <fullName evidence="2">Cnl2 nkp2 family protein</fullName>
    </submittedName>
</protein>
<name>A0A8H6KIM2_9PEZI</name>
<dbReference type="PANTHER" id="PTHR28064:SF1">
    <property type="entry name" value="INNER KINETOCHORE SUBUNIT NKP2"/>
    <property type="match status" value="1"/>
</dbReference>
<evidence type="ECO:0000313" key="3">
    <source>
        <dbReference type="Proteomes" id="UP000654918"/>
    </source>
</evidence>
<dbReference type="Proteomes" id="UP000654918">
    <property type="component" value="Unassembled WGS sequence"/>
</dbReference>
<dbReference type="InterPro" id="IPR018565">
    <property type="entry name" value="Nkp2/Cnl2"/>
</dbReference>
<sequence>MAPTESDILHNYLTVPAQLPSIISLEEFTELFPKSHRSNPQIRLLYRDLQHQRRALVDTVADNIAREEQEQSKFIKREIASTRRKAARQEADPELEIERALFGASEASNPKHTLISIIPEMDAAIADLEAEIQKLEAQESELRESVEQTVGTMSDLRYGRLSNPKLREDVIQGLKSVQDVCEDKS</sequence>
<dbReference type="AlphaFoldDB" id="A0A8H6KIM2"/>
<keyword evidence="3" id="KW-1185">Reference proteome</keyword>
<dbReference type="GO" id="GO:0031511">
    <property type="term" value="C:Mis6-Sim4 complex"/>
    <property type="evidence" value="ECO:0007669"/>
    <property type="project" value="TreeGrafter"/>
</dbReference>
<accession>A0A8H6KIM2</accession>
<dbReference type="GO" id="GO:0007059">
    <property type="term" value="P:chromosome segregation"/>
    <property type="evidence" value="ECO:0007669"/>
    <property type="project" value="TreeGrafter"/>
</dbReference>
<dbReference type="PANTHER" id="PTHR28064">
    <property type="entry name" value="INNER KINETOCHORE SUBUNIT NKP2"/>
    <property type="match status" value="1"/>
</dbReference>